<gene>
    <name evidence="1" type="ORF">V7S43_013308</name>
</gene>
<reference evidence="1 2" key="1">
    <citation type="submission" date="2024-09" db="EMBL/GenBank/DDBJ databases">
        <title>Genome sequencing and assembly of Phytophthora oleae, isolate VK10A, causative agent of rot of olive drupes.</title>
        <authorList>
            <person name="Conti Taguali S."/>
            <person name="Riolo M."/>
            <person name="La Spada F."/>
            <person name="Cacciola S.O."/>
            <person name="Dionisio G."/>
        </authorList>
    </citation>
    <scope>NUCLEOTIDE SEQUENCE [LARGE SCALE GENOMIC DNA]</scope>
    <source>
        <strain evidence="1 2">VK10A</strain>
    </source>
</reference>
<proteinExistence type="predicted"/>
<name>A0ABD3F409_9STRA</name>
<evidence type="ECO:0000313" key="1">
    <source>
        <dbReference type="EMBL" id="KAL3661548.1"/>
    </source>
</evidence>
<sequence>MRSDDLNKFFFERYNARCVHARQTRRSPQAVSTQRDRMFYFARFVAAFDSKEVAQGRPSWFELSVKQQQEVEISNEWRRQAAMFSPETLSTFKRIILPQAGVFKGKKGTKWSLKCKIMTSPATGKQQQVVSRVRGQPSW</sequence>
<dbReference type="Proteomes" id="UP001632037">
    <property type="component" value="Unassembled WGS sequence"/>
</dbReference>
<evidence type="ECO:0008006" key="3">
    <source>
        <dbReference type="Google" id="ProtNLM"/>
    </source>
</evidence>
<keyword evidence="2" id="KW-1185">Reference proteome</keyword>
<organism evidence="1 2">
    <name type="scientific">Phytophthora oleae</name>
    <dbReference type="NCBI Taxonomy" id="2107226"/>
    <lineage>
        <taxon>Eukaryota</taxon>
        <taxon>Sar</taxon>
        <taxon>Stramenopiles</taxon>
        <taxon>Oomycota</taxon>
        <taxon>Peronosporomycetes</taxon>
        <taxon>Peronosporales</taxon>
        <taxon>Peronosporaceae</taxon>
        <taxon>Phytophthora</taxon>
    </lineage>
</organism>
<accession>A0ABD3F409</accession>
<protein>
    <recommendedName>
        <fullName evidence="3">PiggyBac transposable element-derived protein domain-containing protein</fullName>
    </recommendedName>
</protein>
<dbReference type="EMBL" id="JBIMZQ010000035">
    <property type="protein sequence ID" value="KAL3661548.1"/>
    <property type="molecule type" value="Genomic_DNA"/>
</dbReference>
<dbReference type="AlphaFoldDB" id="A0ABD3F409"/>
<comment type="caution">
    <text evidence="1">The sequence shown here is derived from an EMBL/GenBank/DDBJ whole genome shotgun (WGS) entry which is preliminary data.</text>
</comment>
<evidence type="ECO:0000313" key="2">
    <source>
        <dbReference type="Proteomes" id="UP001632037"/>
    </source>
</evidence>